<accession>A0A6J4KA87</accession>
<sequence>AVRRFRDSLTRCRRRVRRPRDGPRCCWLRRRPHRGRWRGNAGHGAG</sequence>
<evidence type="ECO:0000313" key="1">
    <source>
        <dbReference type="EMBL" id="CAA9300426.1"/>
    </source>
</evidence>
<dbReference type="AlphaFoldDB" id="A0A6J4KA87"/>
<feature type="non-terminal residue" evidence="1">
    <location>
        <position position="1"/>
    </location>
</feature>
<name>A0A6J4KA87_9BACT</name>
<protein>
    <submittedName>
        <fullName evidence="1">Uncharacterized protein</fullName>
    </submittedName>
</protein>
<reference evidence="1" key="1">
    <citation type="submission" date="2020-02" db="EMBL/GenBank/DDBJ databases">
        <authorList>
            <person name="Meier V. D."/>
        </authorList>
    </citation>
    <scope>NUCLEOTIDE SEQUENCE</scope>
    <source>
        <strain evidence="1">AVDCRST_MAG40</strain>
    </source>
</reference>
<gene>
    <name evidence="1" type="ORF">AVDCRST_MAG40-319</name>
</gene>
<organism evidence="1">
    <name type="scientific">uncultured Gemmatimonadaceae bacterium</name>
    <dbReference type="NCBI Taxonomy" id="246130"/>
    <lineage>
        <taxon>Bacteria</taxon>
        <taxon>Pseudomonadati</taxon>
        <taxon>Gemmatimonadota</taxon>
        <taxon>Gemmatimonadia</taxon>
        <taxon>Gemmatimonadales</taxon>
        <taxon>Gemmatimonadaceae</taxon>
        <taxon>environmental samples</taxon>
    </lineage>
</organism>
<feature type="non-terminal residue" evidence="1">
    <location>
        <position position="46"/>
    </location>
</feature>
<proteinExistence type="predicted"/>
<dbReference type="EMBL" id="CADCTX010000088">
    <property type="protein sequence ID" value="CAA9300426.1"/>
    <property type="molecule type" value="Genomic_DNA"/>
</dbReference>